<proteinExistence type="inferred from homology"/>
<keyword evidence="2" id="KW-0805">Transcription regulation</keyword>
<dbReference type="Gene3D" id="1.10.10.10">
    <property type="entry name" value="Winged helix-like DNA-binding domain superfamily/Winged helix DNA-binding domain"/>
    <property type="match status" value="1"/>
</dbReference>
<protein>
    <submittedName>
        <fullName evidence="5">BlaI/MecI/CopY family transcriptional regulator</fullName>
    </submittedName>
</protein>
<dbReference type="InterPro" id="IPR005650">
    <property type="entry name" value="BlaI_family"/>
</dbReference>
<dbReference type="GO" id="GO:0003677">
    <property type="term" value="F:DNA binding"/>
    <property type="evidence" value="ECO:0007669"/>
    <property type="project" value="UniProtKB-KW"/>
</dbReference>
<organism evidence="5 6">
    <name type="scientific">Streptomyces liangshanensis</name>
    <dbReference type="NCBI Taxonomy" id="2717324"/>
    <lineage>
        <taxon>Bacteria</taxon>
        <taxon>Bacillati</taxon>
        <taxon>Actinomycetota</taxon>
        <taxon>Actinomycetes</taxon>
        <taxon>Kitasatosporales</taxon>
        <taxon>Streptomycetaceae</taxon>
        <taxon>Streptomyces</taxon>
    </lineage>
</organism>
<dbReference type="InterPro" id="IPR036390">
    <property type="entry name" value="WH_DNA-bd_sf"/>
</dbReference>
<keyword evidence="3" id="KW-0238">DNA-binding</keyword>
<comment type="similarity">
    <text evidence="1">Belongs to the BlaI transcriptional regulatory family.</text>
</comment>
<reference evidence="5 6" key="1">
    <citation type="submission" date="2020-03" db="EMBL/GenBank/DDBJ databases">
        <title>A novel species.</title>
        <authorList>
            <person name="Gao J."/>
        </authorList>
    </citation>
    <scope>NUCLEOTIDE SEQUENCE [LARGE SCALE GENOMIC DNA]</scope>
    <source>
        <strain evidence="5 6">QMT-12</strain>
    </source>
</reference>
<dbReference type="Pfam" id="PF03965">
    <property type="entry name" value="Penicillinase_R"/>
    <property type="match status" value="1"/>
</dbReference>
<dbReference type="SUPFAM" id="SSF46785">
    <property type="entry name" value="Winged helix' DNA-binding domain"/>
    <property type="match status" value="1"/>
</dbReference>
<dbReference type="InterPro" id="IPR036388">
    <property type="entry name" value="WH-like_DNA-bd_sf"/>
</dbReference>
<sequence length="108" mass="11791">MDVLWGTPAPLTVREVLGRLNHARETPLAYTTVMTVMNRLSDKSAAVRVKAGRCYSYSAAVSDEAAMAVREVIRDFGVDAVAHFVTEAQNSPDLLDRLRRLMAEGPGS</sequence>
<accession>A0A6G9H981</accession>
<name>A0A6G9H981_9ACTN</name>
<dbReference type="KEGG" id="slia:HA039_09735"/>
<evidence type="ECO:0000256" key="1">
    <source>
        <dbReference type="ARBA" id="ARBA00011046"/>
    </source>
</evidence>
<dbReference type="Proteomes" id="UP000501179">
    <property type="component" value="Chromosome"/>
</dbReference>
<dbReference type="EMBL" id="CP050177">
    <property type="protein sequence ID" value="QIQ06799.1"/>
    <property type="molecule type" value="Genomic_DNA"/>
</dbReference>
<gene>
    <name evidence="5" type="ORF">HA039_09735</name>
</gene>
<evidence type="ECO:0000313" key="5">
    <source>
        <dbReference type="EMBL" id="QIQ06799.1"/>
    </source>
</evidence>
<evidence type="ECO:0000313" key="6">
    <source>
        <dbReference type="Proteomes" id="UP000501179"/>
    </source>
</evidence>
<evidence type="ECO:0000256" key="3">
    <source>
        <dbReference type="ARBA" id="ARBA00023125"/>
    </source>
</evidence>
<evidence type="ECO:0000256" key="4">
    <source>
        <dbReference type="ARBA" id="ARBA00023163"/>
    </source>
</evidence>
<keyword evidence="6" id="KW-1185">Reference proteome</keyword>
<dbReference type="AlphaFoldDB" id="A0A6G9H981"/>
<keyword evidence="4" id="KW-0804">Transcription</keyword>
<dbReference type="GO" id="GO:0045892">
    <property type="term" value="P:negative regulation of DNA-templated transcription"/>
    <property type="evidence" value="ECO:0007669"/>
    <property type="project" value="InterPro"/>
</dbReference>
<evidence type="ECO:0000256" key="2">
    <source>
        <dbReference type="ARBA" id="ARBA00023015"/>
    </source>
</evidence>